<keyword evidence="6" id="KW-0949">S-adenosyl-L-methionine</keyword>
<organism evidence="8 9">
    <name type="scientific">Marinospirillum alkaliphilum DSM 21637</name>
    <dbReference type="NCBI Taxonomy" id="1122209"/>
    <lineage>
        <taxon>Bacteria</taxon>
        <taxon>Pseudomonadati</taxon>
        <taxon>Pseudomonadota</taxon>
        <taxon>Gammaproteobacteria</taxon>
        <taxon>Oceanospirillales</taxon>
        <taxon>Oceanospirillaceae</taxon>
        <taxon>Marinospirillum</taxon>
    </lineage>
</organism>
<keyword evidence="5" id="KW-0808">Transferase</keyword>
<reference evidence="8 9" key="1">
    <citation type="submission" date="2016-11" db="EMBL/GenBank/DDBJ databases">
        <authorList>
            <person name="Jaros S."/>
            <person name="Januszkiewicz K."/>
            <person name="Wedrychowicz H."/>
        </authorList>
    </citation>
    <scope>NUCLEOTIDE SEQUENCE [LARGE SCALE GENOMIC DNA]</scope>
    <source>
        <strain evidence="8 9">DSM 21637</strain>
    </source>
</reference>
<dbReference type="SUPFAM" id="SSF53335">
    <property type="entry name" value="S-adenosyl-L-methionine-dependent methyltransferases"/>
    <property type="match status" value="1"/>
</dbReference>
<evidence type="ECO:0000256" key="1">
    <source>
        <dbReference type="ARBA" id="ARBA00000142"/>
    </source>
</evidence>
<dbReference type="RefSeq" id="WP_072326909.1">
    <property type="nucleotide sequence ID" value="NZ_FPJW01000010.1"/>
</dbReference>
<dbReference type="Pfam" id="PF02390">
    <property type="entry name" value="Methyltransf_4"/>
    <property type="match status" value="1"/>
</dbReference>
<dbReference type="Proteomes" id="UP000182350">
    <property type="component" value="Unassembled WGS sequence"/>
</dbReference>
<evidence type="ECO:0000256" key="6">
    <source>
        <dbReference type="ARBA" id="ARBA00022691"/>
    </source>
</evidence>
<evidence type="ECO:0000313" key="9">
    <source>
        <dbReference type="Proteomes" id="UP000182350"/>
    </source>
</evidence>
<comment type="catalytic activity">
    <reaction evidence="1">
        <text>guanosine(46) in tRNA + S-adenosyl-L-methionine = N(7)-methylguanosine(46) in tRNA + S-adenosyl-L-homocysteine</text>
        <dbReference type="Rhea" id="RHEA:42708"/>
        <dbReference type="Rhea" id="RHEA-COMP:10188"/>
        <dbReference type="Rhea" id="RHEA-COMP:10189"/>
        <dbReference type="ChEBI" id="CHEBI:57856"/>
        <dbReference type="ChEBI" id="CHEBI:59789"/>
        <dbReference type="ChEBI" id="CHEBI:74269"/>
        <dbReference type="ChEBI" id="CHEBI:74480"/>
        <dbReference type="EC" id="2.1.1.33"/>
    </reaction>
</comment>
<dbReference type="Gene3D" id="3.40.50.150">
    <property type="entry name" value="Vaccinia Virus protein VP39"/>
    <property type="match status" value="1"/>
</dbReference>
<dbReference type="STRING" id="1122209.SAMN02745752_02580"/>
<protein>
    <recommendedName>
        <fullName evidence="3">tRNA (guanine(46)-N(7))-methyltransferase</fullName>
        <ecNumber evidence="3">2.1.1.33</ecNumber>
    </recommendedName>
</protein>
<dbReference type="GO" id="GO:0008176">
    <property type="term" value="F:tRNA (guanine(46)-N7)-methyltransferase activity"/>
    <property type="evidence" value="ECO:0007669"/>
    <property type="project" value="UniProtKB-EC"/>
</dbReference>
<gene>
    <name evidence="8" type="ORF">SAMN02745752_02580</name>
</gene>
<proteinExistence type="predicted"/>
<name>A0A1K1Z7T5_9GAMM</name>
<dbReference type="OrthoDB" id="9809889at2"/>
<sequence length="221" mass="25324">MPEDNNSRPVISNQTGLHDQLETVVRRHCTSPFQKPLADFNVAAFVEADQRLQQHGGPLILDSCCGVGASTRLLARRFPQHLVIGVDRSEHRLQRQWGELPDNALLVRADLVDFWRLARQAGWRPDYHFLLYPNPYPKKKDLKLRWHGHPVFPDLLALGGVLECRSNWKLYVGEMQQALKFLGVAADLNPVEMGDEPLTPFELKYARSGHQLWQLKAQLQH</sequence>
<dbReference type="CDD" id="cd02440">
    <property type="entry name" value="AdoMet_MTases"/>
    <property type="match status" value="1"/>
</dbReference>
<keyword evidence="7" id="KW-0819">tRNA processing</keyword>
<dbReference type="EMBL" id="FPJW01000010">
    <property type="protein sequence ID" value="SFX70128.1"/>
    <property type="molecule type" value="Genomic_DNA"/>
</dbReference>
<evidence type="ECO:0000256" key="3">
    <source>
        <dbReference type="ARBA" id="ARBA00011977"/>
    </source>
</evidence>
<evidence type="ECO:0000256" key="4">
    <source>
        <dbReference type="ARBA" id="ARBA00022603"/>
    </source>
</evidence>
<dbReference type="AlphaFoldDB" id="A0A1K1Z7T5"/>
<dbReference type="InterPro" id="IPR029063">
    <property type="entry name" value="SAM-dependent_MTases_sf"/>
</dbReference>
<dbReference type="InterPro" id="IPR003358">
    <property type="entry name" value="tRNA_(Gua-N-7)_MeTrfase_Trmb"/>
</dbReference>
<dbReference type="PROSITE" id="PS51625">
    <property type="entry name" value="SAM_MT_TRMB"/>
    <property type="match status" value="1"/>
</dbReference>
<accession>A0A1K1Z7T5</accession>
<comment type="function">
    <text evidence="2">Catalyzes the formation of N(7)-methylguanine at position 46 (m7G46) in tRNA.</text>
</comment>
<evidence type="ECO:0000256" key="7">
    <source>
        <dbReference type="ARBA" id="ARBA00022694"/>
    </source>
</evidence>
<evidence type="ECO:0000256" key="5">
    <source>
        <dbReference type="ARBA" id="ARBA00022679"/>
    </source>
</evidence>
<dbReference type="EC" id="2.1.1.33" evidence="3"/>
<evidence type="ECO:0000256" key="2">
    <source>
        <dbReference type="ARBA" id="ARBA00003015"/>
    </source>
</evidence>
<keyword evidence="9" id="KW-1185">Reference proteome</keyword>
<evidence type="ECO:0000313" key="8">
    <source>
        <dbReference type="EMBL" id="SFX70128.1"/>
    </source>
</evidence>
<keyword evidence="4 8" id="KW-0489">Methyltransferase</keyword>